<comment type="caution">
    <text evidence="6">The sequence shown here is derived from an EMBL/GenBank/DDBJ whole genome shotgun (WGS) entry which is preliminary data.</text>
</comment>
<dbReference type="Pfam" id="PF01757">
    <property type="entry name" value="Acyl_transf_3"/>
    <property type="match status" value="1"/>
</dbReference>
<name>A0ABU4G803_9BACL</name>
<dbReference type="Pfam" id="PF19040">
    <property type="entry name" value="SGNH"/>
    <property type="match status" value="1"/>
</dbReference>
<feature type="transmembrane region" description="Helical" evidence="3">
    <location>
        <begin position="78"/>
        <end position="97"/>
    </location>
</feature>
<proteinExistence type="inferred from homology"/>
<dbReference type="Proteomes" id="UP001282284">
    <property type="component" value="Unassembled WGS sequence"/>
</dbReference>
<keyword evidence="3" id="KW-0812">Transmembrane</keyword>
<feature type="transmembrane region" description="Helical" evidence="3">
    <location>
        <begin position="202"/>
        <end position="225"/>
    </location>
</feature>
<comment type="subcellular location">
    <subcellularLocation>
        <location evidence="1">Membrane</location>
    </subcellularLocation>
</comment>
<feature type="transmembrane region" description="Helical" evidence="3">
    <location>
        <begin position="15"/>
        <end position="32"/>
    </location>
</feature>
<evidence type="ECO:0000259" key="4">
    <source>
        <dbReference type="Pfam" id="PF01757"/>
    </source>
</evidence>
<dbReference type="RefSeq" id="WP_317943251.1">
    <property type="nucleotide sequence ID" value="NZ_JAUBDI010000005.1"/>
</dbReference>
<dbReference type="PANTHER" id="PTHR23028:SF53">
    <property type="entry name" value="ACYL_TRANSF_3 DOMAIN-CONTAINING PROTEIN"/>
    <property type="match status" value="1"/>
</dbReference>
<feature type="transmembrane region" description="Helical" evidence="3">
    <location>
        <begin position="177"/>
        <end position="196"/>
    </location>
</feature>
<dbReference type="EC" id="2.3.1.-" evidence="6"/>
<organism evidence="6 7">
    <name type="scientific">Sporosarcina saromensis</name>
    <dbReference type="NCBI Taxonomy" id="359365"/>
    <lineage>
        <taxon>Bacteria</taxon>
        <taxon>Bacillati</taxon>
        <taxon>Bacillota</taxon>
        <taxon>Bacilli</taxon>
        <taxon>Bacillales</taxon>
        <taxon>Caryophanaceae</taxon>
        <taxon>Sporosarcina</taxon>
    </lineage>
</organism>
<feature type="transmembrane region" description="Helical" evidence="3">
    <location>
        <begin position="38"/>
        <end position="57"/>
    </location>
</feature>
<feature type="domain" description="Acyltransferase 3" evidence="4">
    <location>
        <begin position="14"/>
        <end position="343"/>
    </location>
</feature>
<evidence type="ECO:0000259" key="5">
    <source>
        <dbReference type="Pfam" id="PF19040"/>
    </source>
</evidence>
<protein>
    <submittedName>
        <fullName evidence="6">Acyltransferase family protein</fullName>
        <ecNumber evidence="6">2.3.1.-</ecNumber>
    </submittedName>
</protein>
<keyword evidence="7" id="KW-1185">Reference proteome</keyword>
<keyword evidence="6" id="KW-0808">Transferase</keyword>
<dbReference type="GO" id="GO:0016746">
    <property type="term" value="F:acyltransferase activity"/>
    <property type="evidence" value="ECO:0007669"/>
    <property type="project" value="UniProtKB-KW"/>
</dbReference>
<evidence type="ECO:0000256" key="3">
    <source>
        <dbReference type="SAM" id="Phobius"/>
    </source>
</evidence>
<reference evidence="6 7" key="1">
    <citation type="submission" date="2023-06" db="EMBL/GenBank/DDBJ databases">
        <title>Sporosarcina sp. nov., isolated from Korean traditional fermented seafood 'Jeotgal'.</title>
        <authorList>
            <person name="Yang A.I."/>
            <person name="Shin N.-R."/>
        </authorList>
    </citation>
    <scope>NUCLEOTIDE SEQUENCE [LARGE SCALE GENOMIC DNA]</scope>
    <source>
        <strain evidence="6 7">KCTC13119</strain>
    </source>
</reference>
<feature type="transmembrane region" description="Helical" evidence="3">
    <location>
        <begin position="327"/>
        <end position="347"/>
    </location>
</feature>
<dbReference type="InterPro" id="IPR002656">
    <property type="entry name" value="Acyl_transf_3_dom"/>
</dbReference>
<keyword evidence="3" id="KW-1133">Transmembrane helix</keyword>
<evidence type="ECO:0000256" key="1">
    <source>
        <dbReference type="ARBA" id="ARBA00004370"/>
    </source>
</evidence>
<comment type="similarity">
    <text evidence="2">Belongs to the acyltransferase 3 family.</text>
</comment>
<feature type="transmembrane region" description="Helical" evidence="3">
    <location>
        <begin position="148"/>
        <end position="165"/>
    </location>
</feature>
<dbReference type="EMBL" id="JAUBDI010000005">
    <property type="protein sequence ID" value="MDW0113113.1"/>
    <property type="molecule type" value="Genomic_DNA"/>
</dbReference>
<feature type="transmembrane region" description="Helical" evidence="3">
    <location>
        <begin position="258"/>
        <end position="275"/>
    </location>
</feature>
<keyword evidence="3" id="KW-0472">Membrane</keyword>
<accession>A0ABU4G803</accession>
<feature type="transmembrane region" description="Helical" evidence="3">
    <location>
        <begin position="295"/>
        <end position="315"/>
    </location>
</feature>
<evidence type="ECO:0000313" key="7">
    <source>
        <dbReference type="Proteomes" id="UP001282284"/>
    </source>
</evidence>
<feature type="transmembrane region" description="Helical" evidence="3">
    <location>
        <begin position="232"/>
        <end position="252"/>
    </location>
</feature>
<evidence type="ECO:0000313" key="6">
    <source>
        <dbReference type="EMBL" id="MDW0113113.1"/>
    </source>
</evidence>
<dbReference type="InterPro" id="IPR043968">
    <property type="entry name" value="SGNH"/>
</dbReference>
<dbReference type="PANTHER" id="PTHR23028">
    <property type="entry name" value="ACETYLTRANSFERASE"/>
    <property type="match status" value="1"/>
</dbReference>
<evidence type="ECO:0000256" key="2">
    <source>
        <dbReference type="ARBA" id="ARBA00007400"/>
    </source>
</evidence>
<gene>
    <name evidence="6" type="ORF">QT711_07935</name>
</gene>
<keyword evidence="6" id="KW-0012">Acyltransferase</keyword>
<feature type="transmembrane region" description="Helical" evidence="3">
    <location>
        <begin position="367"/>
        <end position="387"/>
    </location>
</feature>
<dbReference type="InterPro" id="IPR050879">
    <property type="entry name" value="Acyltransferase_3"/>
</dbReference>
<feature type="domain" description="SGNH" evidence="5">
    <location>
        <begin position="445"/>
        <end position="652"/>
    </location>
</feature>
<sequence>MSDLRVTPKKFRPELEGVRAVAALLVAVYHIWLGRVSGGVDIFFVVSGYLITTSLISRILRDQRIQFSDFYLGLARRLFPLAFTVIFISTLLSIFILPKTVWSETIAQVFASIFYMENWQLAWNSVDYLAQNNEASPFQHFWALSLQGQFYLTWPLLITIVYIIAKKIFRTPVRKTLLVVLILMFAVSLTYSIYLTNVNQPYAYFNTFARVWEFSLGGILALLLPYIKPIKVISVVIGWLGLLIILLTGIIFSVSSMFPGYVALLPLTGVIFIIISAENTTSFGVARLLSSRPLLYFGGISYGFYLWHWPILIFYFEVFDKEVVPFFHGLILLLISFILATITIHFIEKPIRALSIHQHKKIVVKYVASFTGTVLLLTVSWSSYLHLLEKDMKYEMSDYPGALVISDAVKATKGIEPYPNLLTLDKDLPHFYEDPNCYSAMSEGGRVKECIFGELENPDLTIALVGGSHSGHWFPALEEIADNRRIQLKVLNKDACRFSTDDFGGRESCEEWNENVTKYLKEDPVDIIFTTSTVGAGDHVPEGYLEKWKEFEGISEIFAIRDNPRMPKDVRSCLEKNVKNPSKCGKTRDKALSSNIPWSSLDNKPPNVTFGDLSDYFCVGKKCSPVIGNVFVYRDAHHLTATYAKTLSKALEAEMNPLIERLQKKDRK</sequence>